<evidence type="ECO:0000259" key="2">
    <source>
        <dbReference type="Pfam" id="PF00899"/>
    </source>
</evidence>
<gene>
    <name evidence="3" type="ORF">TL08_04905</name>
</gene>
<dbReference type="SUPFAM" id="SSF69572">
    <property type="entry name" value="Activating enzymes of the ubiquitin-like proteins"/>
    <property type="match status" value="1"/>
</dbReference>
<accession>A0AAC9HMD1</accession>
<reference evidence="4" key="1">
    <citation type="submission" date="2016-03" db="EMBL/GenBank/DDBJ databases">
        <title>Complete genome sequence of the type strain Actinoalloteichus hymeniacidonis DSM 45092.</title>
        <authorList>
            <person name="Schaffert L."/>
            <person name="Albersmeier A."/>
            <person name="Winkler A."/>
            <person name="Kalinowski J."/>
            <person name="Zotchev S."/>
            <person name="Ruckert C."/>
        </authorList>
    </citation>
    <scope>NUCLEOTIDE SEQUENCE [LARGE SCALE GENOMIC DNA]</scope>
    <source>
        <strain evidence="4">HPA177(T) (DSM 45092(T))</strain>
    </source>
</reference>
<feature type="domain" description="THIF-type NAD/FAD binding fold" evidence="2">
    <location>
        <begin position="117"/>
        <end position="340"/>
    </location>
</feature>
<dbReference type="Gene3D" id="3.40.50.720">
    <property type="entry name" value="NAD(P)-binding Rossmann-like Domain"/>
    <property type="match status" value="1"/>
</dbReference>
<dbReference type="Pfam" id="PF00899">
    <property type="entry name" value="ThiF"/>
    <property type="match status" value="1"/>
</dbReference>
<dbReference type="InterPro" id="IPR000594">
    <property type="entry name" value="ThiF_NAD_FAD-bd"/>
</dbReference>
<dbReference type="AlphaFoldDB" id="A0AAC9HMD1"/>
<evidence type="ECO:0000313" key="4">
    <source>
        <dbReference type="Proteomes" id="UP000095210"/>
    </source>
</evidence>
<dbReference type="EMBL" id="CP014859">
    <property type="protein sequence ID" value="AOS61811.1"/>
    <property type="molecule type" value="Genomic_DNA"/>
</dbReference>
<protein>
    <submittedName>
        <fullName evidence="3">ThiF family protein</fullName>
    </submittedName>
</protein>
<organism evidence="3 4">
    <name type="scientific">Actinoalloteichus hymeniacidonis</name>
    <dbReference type="NCBI Taxonomy" id="340345"/>
    <lineage>
        <taxon>Bacteria</taxon>
        <taxon>Bacillati</taxon>
        <taxon>Actinomycetota</taxon>
        <taxon>Actinomycetes</taxon>
        <taxon>Pseudonocardiales</taxon>
        <taxon>Pseudonocardiaceae</taxon>
        <taxon>Actinoalloteichus</taxon>
    </lineage>
</organism>
<proteinExistence type="predicted"/>
<keyword evidence="4" id="KW-1185">Reference proteome</keyword>
<dbReference type="InterPro" id="IPR035985">
    <property type="entry name" value="Ubiquitin-activating_enz"/>
</dbReference>
<evidence type="ECO:0000313" key="3">
    <source>
        <dbReference type="EMBL" id="AOS61811.1"/>
    </source>
</evidence>
<dbReference type="Proteomes" id="UP000095210">
    <property type="component" value="Chromosome"/>
</dbReference>
<dbReference type="KEGG" id="ahm:TL08_04905"/>
<name>A0AAC9HMD1_9PSEU</name>
<dbReference type="RefSeq" id="WP_084642557.1">
    <property type="nucleotide sequence ID" value="NZ_CP014859.1"/>
</dbReference>
<sequence>MSTFRSHSRLPDRPRLAPGFAPLRRDATALQFGTEHSRAVVAENLAPAVAAQAERLTGEFSTHQLLRDCASAGGDPADCLALLGQLTAEGLLVDAAADHAGSPRAAAEAIYRAHRGGKDTRVRARDCAVSVVGSGRIAPAVATLLAAAGIGSVRLHAAGTVTMDDLGRDYTEQHLGRARTEVTTDLVHEVAIEPNAGRRSPRRQPDLVVLADSLVPDPARLAALHAEQIAHLLVTSAAGGTVGPLVLPGRSSCLRCIDHHRSALDPQWPVLAAQLAGRTQRTDVARTASIAALAVAQSLRFLENDTTSAAPPVWNGALQIDPVGGRIRRRPRPAHPDCPCGARGSISRCLGLRVVGFGESTTRKGCVSPSNHERMQG</sequence>
<evidence type="ECO:0000256" key="1">
    <source>
        <dbReference type="SAM" id="MobiDB-lite"/>
    </source>
</evidence>
<feature type="region of interest" description="Disordered" evidence="1">
    <location>
        <begin position="1"/>
        <end position="20"/>
    </location>
</feature>
<dbReference type="GO" id="GO:0008641">
    <property type="term" value="F:ubiquitin-like modifier activating enzyme activity"/>
    <property type="evidence" value="ECO:0007669"/>
    <property type="project" value="InterPro"/>
</dbReference>